<dbReference type="GO" id="GO:0005743">
    <property type="term" value="C:mitochondrial inner membrane"/>
    <property type="evidence" value="ECO:0007669"/>
    <property type="project" value="TreeGrafter"/>
</dbReference>
<evidence type="ECO:0000313" key="2">
    <source>
        <dbReference type="Proteomes" id="UP000292447"/>
    </source>
</evidence>
<sequence length="410" mass="45880">MRSCMLLPRLTLRVPFAARTRRSLSFQQAPQALGAIPVKFAPVDEKLVENVAKLPGSASHEDVQLEALGTPALALSVSAPPSLPVFIRRNTMLALQAGANSVNVTPRLVNPLARFAHGNFVSRYQEYVATAPFQMLVSLYAPTWFPRLFRRVTQKSFTSVSMDGRVDWALLKRDALHVYAGPSLEVSMRFLPRHISRRFSKHLKLAKRAPTGLFKWYKLGYTFVHGRGVLGLVGNGTVYSADIPEGEFMAINRAHLLGVSVNGPHDLENCVLGMQNTAVVDNAVVVPPPRVAQIKTWRDFLIQLKYYYWKLFDLYRQIRGRSSQYAVTTTDFVKVMGPRTVLLQSGAPHESFERKFNLPRLTPASHVEMMPVKPVENVPADYLNIVTIDPEKGPTIESTNDFKDGLRGKQ</sequence>
<evidence type="ECO:0000313" key="1">
    <source>
        <dbReference type="EMBL" id="QBM85737.1"/>
    </source>
</evidence>
<proteinExistence type="predicted"/>
<name>A0A4P6XE51_9ASCO</name>
<protein>
    <submittedName>
        <fullName evidence="1">Biogenesis AIM24</fullName>
    </submittedName>
</protein>
<dbReference type="EMBL" id="CP034456">
    <property type="protein sequence ID" value="QBM85737.1"/>
    <property type="molecule type" value="Genomic_DNA"/>
</dbReference>
<dbReference type="PANTHER" id="PTHR36959">
    <property type="entry name" value="ALTERED INHERITANCE OF MITOCHONDRIA PROTEIN 24, MITOCHONDRIAL"/>
    <property type="match status" value="1"/>
</dbReference>
<dbReference type="AlphaFoldDB" id="A0A4P6XE51"/>
<reference evidence="2" key="1">
    <citation type="submission" date="2019-03" db="EMBL/GenBank/DDBJ databases">
        <title>Snf2 controls pulcherriminic acid biosynthesis and connects pigmentation and antifungal activity of the yeast Metschnikowia pulcherrima.</title>
        <authorList>
            <person name="Gore-Lloyd D."/>
            <person name="Sumann I."/>
            <person name="Brachmann A.O."/>
            <person name="Schneeberger K."/>
            <person name="Ortiz-Merino R.A."/>
            <person name="Moreno-Beltran M."/>
            <person name="Schlaefli M."/>
            <person name="Kirner P."/>
            <person name="Santos Kron A."/>
            <person name="Wolfe K.H."/>
            <person name="Piel J."/>
            <person name="Ahrens C.H."/>
            <person name="Henk D."/>
            <person name="Freimoser F.M."/>
        </authorList>
    </citation>
    <scope>NUCLEOTIDE SEQUENCE [LARGE SCALE GENOMIC DNA]</scope>
    <source>
        <strain evidence="2">APC 1.2</strain>
    </source>
</reference>
<dbReference type="Proteomes" id="UP000292447">
    <property type="component" value="Chromosome I"/>
</dbReference>
<accession>A0A4P6XE51</accession>
<organism evidence="1 2">
    <name type="scientific">Metschnikowia aff. pulcherrima</name>
    <dbReference type="NCBI Taxonomy" id="2163413"/>
    <lineage>
        <taxon>Eukaryota</taxon>
        <taxon>Fungi</taxon>
        <taxon>Dikarya</taxon>
        <taxon>Ascomycota</taxon>
        <taxon>Saccharomycotina</taxon>
        <taxon>Pichiomycetes</taxon>
        <taxon>Metschnikowiaceae</taxon>
        <taxon>Metschnikowia</taxon>
    </lineage>
</organism>
<keyword evidence="2" id="KW-1185">Reference proteome</keyword>
<dbReference type="PANTHER" id="PTHR36959:SF2">
    <property type="entry name" value="ALTERED INHERITANCE OF MITOCHONDRIA PROTEIN 24, MITOCHONDRIAL"/>
    <property type="match status" value="1"/>
</dbReference>
<gene>
    <name evidence="1" type="primary">MPUL0A03620</name>
    <name evidence="1" type="ORF">METSCH_A03620</name>
</gene>
<dbReference type="GO" id="GO:0007007">
    <property type="term" value="P:inner mitochondrial membrane organization"/>
    <property type="evidence" value="ECO:0007669"/>
    <property type="project" value="TreeGrafter"/>
</dbReference>